<proteinExistence type="predicted"/>
<accession>A0A383DKQ6</accession>
<evidence type="ECO:0000313" key="1">
    <source>
        <dbReference type="EMBL" id="SVE44428.1"/>
    </source>
</evidence>
<name>A0A383DKQ6_9ZZZZ</name>
<organism evidence="1">
    <name type="scientific">marine metagenome</name>
    <dbReference type="NCBI Taxonomy" id="408172"/>
    <lineage>
        <taxon>unclassified sequences</taxon>
        <taxon>metagenomes</taxon>
        <taxon>ecological metagenomes</taxon>
    </lineage>
</organism>
<reference evidence="1" key="1">
    <citation type="submission" date="2018-05" db="EMBL/GenBank/DDBJ databases">
        <authorList>
            <person name="Lanie J.A."/>
            <person name="Ng W.-L."/>
            <person name="Kazmierczak K.M."/>
            <person name="Andrzejewski T.M."/>
            <person name="Davidsen T.M."/>
            <person name="Wayne K.J."/>
            <person name="Tettelin H."/>
            <person name="Glass J.I."/>
            <person name="Rusch D."/>
            <person name="Podicherti R."/>
            <person name="Tsui H.-C.T."/>
            <person name="Winkler M.E."/>
        </authorList>
    </citation>
    <scope>NUCLEOTIDE SEQUENCE</scope>
</reference>
<protein>
    <submittedName>
        <fullName evidence="1">Uncharacterized protein</fullName>
    </submittedName>
</protein>
<dbReference type="AlphaFoldDB" id="A0A383DKQ6"/>
<dbReference type="EMBL" id="UINC01217709">
    <property type="protein sequence ID" value="SVE44428.1"/>
    <property type="molecule type" value="Genomic_DNA"/>
</dbReference>
<gene>
    <name evidence="1" type="ORF">METZ01_LOCUS497282</name>
</gene>
<sequence>MLYFKKNIHYSFPETFDLEITDPVFDPYNFIIQALVGDRNIFHGLKQVDPEETLERLKSIFPHASQFGGVEILNTISKRLLEGLVQPNVWYQMNAYQNCYLYDSLASIVSDYSYSDLNQRINMYPEMMGANINFNQFLDEYFFDTAFLIDSDRYN</sequence>
<feature type="non-terminal residue" evidence="1">
    <location>
        <position position="155"/>
    </location>
</feature>